<keyword evidence="8" id="KW-0902">Two-component regulatory system</keyword>
<dbReference type="Gene3D" id="3.30.565.10">
    <property type="entry name" value="Histidine kinase-like ATPase, C-terminal domain"/>
    <property type="match status" value="1"/>
</dbReference>
<dbReference type="GO" id="GO:0046983">
    <property type="term" value="F:protein dimerization activity"/>
    <property type="evidence" value="ECO:0007669"/>
    <property type="project" value="InterPro"/>
</dbReference>
<evidence type="ECO:0000313" key="11">
    <source>
        <dbReference type="EMBL" id="NEZ58142.1"/>
    </source>
</evidence>
<dbReference type="RefSeq" id="WP_163671465.1">
    <property type="nucleotide sequence ID" value="NZ_QXHD01000004.1"/>
</dbReference>
<evidence type="ECO:0000313" key="12">
    <source>
        <dbReference type="Proteomes" id="UP000481033"/>
    </source>
</evidence>
<keyword evidence="4" id="KW-0808">Transferase</keyword>
<organism evidence="11 12">
    <name type="scientific">Adonisia turfae CCMR0081</name>
    <dbReference type="NCBI Taxonomy" id="2292702"/>
    <lineage>
        <taxon>Bacteria</taxon>
        <taxon>Bacillati</taxon>
        <taxon>Cyanobacteriota</taxon>
        <taxon>Adonisia</taxon>
        <taxon>Adonisia turfae</taxon>
    </lineage>
</organism>
<dbReference type="AlphaFoldDB" id="A0A6M0RQX1"/>
<keyword evidence="3" id="KW-0597">Phosphoprotein</keyword>
<dbReference type="SUPFAM" id="SSF55874">
    <property type="entry name" value="ATPase domain of HSP90 chaperone/DNA topoisomerase II/histidine kinase"/>
    <property type="match status" value="1"/>
</dbReference>
<sequence length="392" mass="43881">MSHTAVPISPKVRKIMRWVEWVILIQCVIDNVMGAQIDPRFGQPWQLALFVGMVAALSLRFPNQASLQQRRLYVALEMTLLIIAQFSRISFSSLFELFIIKACLLLPMSDAIIATVATTSIRIMQFTWGLPTAIEEVQLRGLDFYLNPQRILINTLTTAITVAVFVVTMGFLFASEQRNRYRAQILTQEVESLATQLERSRIARDIHDSLGHSLTTLDVQLALAQRYSQATNNSTKLQQTLETAQQLTVQCLTEVRQSLQTMRESNFELNTALHTLAEQLRSSFTINLDIKLPPLPQQLSYQLYLMAKEGLINVQKHAYATQTHLSMLTADHQLVVTLHDNGCGFDIGTQSSGYGLQGIKERSQLLGGQLIINSGHQQGTTLLITIPLTTAA</sequence>
<keyword evidence="9" id="KW-1133">Transmembrane helix</keyword>
<dbReference type="PANTHER" id="PTHR24421:SF10">
    <property type="entry name" value="NITRATE_NITRITE SENSOR PROTEIN NARQ"/>
    <property type="match status" value="1"/>
</dbReference>
<dbReference type="InterPro" id="IPR050482">
    <property type="entry name" value="Sensor_HK_TwoCompSys"/>
</dbReference>
<evidence type="ECO:0000256" key="3">
    <source>
        <dbReference type="ARBA" id="ARBA00022553"/>
    </source>
</evidence>
<evidence type="ECO:0000256" key="5">
    <source>
        <dbReference type="ARBA" id="ARBA00022741"/>
    </source>
</evidence>
<evidence type="ECO:0000256" key="4">
    <source>
        <dbReference type="ARBA" id="ARBA00022679"/>
    </source>
</evidence>
<protein>
    <recommendedName>
        <fullName evidence="2">histidine kinase</fullName>
        <ecNumber evidence="2">2.7.13.3</ecNumber>
    </recommendedName>
</protein>
<dbReference type="GO" id="GO:0000155">
    <property type="term" value="F:phosphorelay sensor kinase activity"/>
    <property type="evidence" value="ECO:0007669"/>
    <property type="project" value="InterPro"/>
</dbReference>
<dbReference type="InterPro" id="IPR036890">
    <property type="entry name" value="HATPase_C_sf"/>
</dbReference>
<dbReference type="SMART" id="SM00387">
    <property type="entry name" value="HATPase_c"/>
    <property type="match status" value="1"/>
</dbReference>
<keyword evidence="12" id="KW-1185">Reference proteome</keyword>
<gene>
    <name evidence="11" type="ORF">DXZ20_21335</name>
</gene>
<keyword evidence="6 11" id="KW-0418">Kinase</keyword>
<reference evidence="11 12" key="1">
    <citation type="journal article" date="2020" name="Microb. Ecol.">
        <title>Ecogenomics of the Marine Benthic Filamentous Cyanobacterium Adonisia.</title>
        <authorList>
            <person name="Walter J.M."/>
            <person name="Coutinho F.H."/>
            <person name="Leomil L."/>
            <person name="Hargreaves P.I."/>
            <person name="Campeao M.E."/>
            <person name="Vieira V.V."/>
            <person name="Silva B.S."/>
            <person name="Fistarol G.O."/>
            <person name="Salomon P.S."/>
            <person name="Sawabe T."/>
            <person name="Mino S."/>
            <person name="Hosokawa M."/>
            <person name="Miyashita H."/>
            <person name="Maruyama F."/>
            <person name="van Verk M.C."/>
            <person name="Dutilh B.E."/>
            <person name="Thompson C.C."/>
            <person name="Thompson F.L."/>
        </authorList>
    </citation>
    <scope>NUCLEOTIDE SEQUENCE [LARGE SCALE GENOMIC DNA]</scope>
    <source>
        <strain evidence="11 12">CCMR0081</strain>
    </source>
</reference>
<comment type="catalytic activity">
    <reaction evidence="1">
        <text>ATP + protein L-histidine = ADP + protein N-phospho-L-histidine.</text>
        <dbReference type="EC" id="2.7.13.3"/>
    </reaction>
</comment>
<proteinExistence type="predicted"/>
<dbReference type="CDD" id="cd16917">
    <property type="entry name" value="HATPase_UhpB-NarQ-NarX-like"/>
    <property type="match status" value="1"/>
</dbReference>
<feature type="transmembrane region" description="Helical" evidence="9">
    <location>
        <begin position="73"/>
        <end position="100"/>
    </location>
</feature>
<name>A0A6M0RQX1_9CYAN</name>
<dbReference type="Pfam" id="PF07730">
    <property type="entry name" value="HisKA_3"/>
    <property type="match status" value="1"/>
</dbReference>
<evidence type="ECO:0000256" key="1">
    <source>
        <dbReference type="ARBA" id="ARBA00000085"/>
    </source>
</evidence>
<dbReference type="Pfam" id="PF02518">
    <property type="entry name" value="HATPase_c"/>
    <property type="match status" value="1"/>
</dbReference>
<keyword evidence="9" id="KW-0472">Membrane</keyword>
<evidence type="ECO:0000256" key="9">
    <source>
        <dbReference type="SAM" id="Phobius"/>
    </source>
</evidence>
<evidence type="ECO:0000256" key="7">
    <source>
        <dbReference type="ARBA" id="ARBA00022840"/>
    </source>
</evidence>
<keyword evidence="7" id="KW-0067">ATP-binding</keyword>
<feature type="transmembrane region" description="Helical" evidence="9">
    <location>
        <begin position="151"/>
        <end position="174"/>
    </location>
</feature>
<keyword evidence="5" id="KW-0547">Nucleotide-binding</keyword>
<dbReference type="PANTHER" id="PTHR24421">
    <property type="entry name" value="NITRATE/NITRITE SENSOR PROTEIN NARX-RELATED"/>
    <property type="match status" value="1"/>
</dbReference>
<feature type="transmembrane region" description="Helical" evidence="9">
    <location>
        <begin position="43"/>
        <end position="61"/>
    </location>
</feature>
<evidence type="ECO:0000256" key="6">
    <source>
        <dbReference type="ARBA" id="ARBA00022777"/>
    </source>
</evidence>
<dbReference type="Proteomes" id="UP000481033">
    <property type="component" value="Unassembled WGS sequence"/>
</dbReference>
<dbReference type="EC" id="2.7.13.3" evidence="2"/>
<evidence type="ECO:0000256" key="2">
    <source>
        <dbReference type="ARBA" id="ARBA00012438"/>
    </source>
</evidence>
<feature type="domain" description="Histidine kinase/HSP90-like ATPase" evidence="10">
    <location>
        <begin position="298"/>
        <end position="390"/>
    </location>
</feature>
<keyword evidence="9" id="KW-0812">Transmembrane</keyword>
<dbReference type="InterPro" id="IPR003594">
    <property type="entry name" value="HATPase_dom"/>
</dbReference>
<dbReference type="InterPro" id="IPR011712">
    <property type="entry name" value="Sig_transdc_His_kin_sub3_dim/P"/>
</dbReference>
<dbReference type="GO" id="GO:0005524">
    <property type="term" value="F:ATP binding"/>
    <property type="evidence" value="ECO:0007669"/>
    <property type="project" value="UniProtKB-KW"/>
</dbReference>
<dbReference type="EMBL" id="QXHD01000004">
    <property type="protein sequence ID" value="NEZ58142.1"/>
    <property type="molecule type" value="Genomic_DNA"/>
</dbReference>
<dbReference type="Gene3D" id="1.20.5.1930">
    <property type="match status" value="1"/>
</dbReference>
<dbReference type="GO" id="GO:0016020">
    <property type="term" value="C:membrane"/>
    <property type="evidence" value="ECO:0007669"/>
    <property type="project" value="InterPro"/>
</dbReference>
<comment type="caution">
    <text evidence="11">The sequence shown here is derived from an EMBL/GenBank/DDBJ whole genome shotgun (WGS) entry which is preliminary data.</text>
</comment>
<evidence type="ECO:0000259" key="10">
    <source>
        <dbReference type="SMART" id="SM00387"/>
    </source>
</evidence>
<accession>A0A6M0RQX1</accession>
<evidence type="ECO:0000256" key="8">
    <source>
        <dbReference type="ARBA" id="ARBA00023012"/>
    </source>
</evidence>